<keyword evidence="8" id="KW-1185">Reference proteome</keyword>
<reference evidence="7 8" key="1">
    <citation type="submission" date="2018-12" db="EMBL/GenBank/DDBJ databases">
        <authorList>
            <person name="Grouzdev D.S."/>
            <person name="Krutkina M.S."/>
        </authorList>
    </citation>
    <scope>NUCLEOTIDE SEQUENCE [LARGE SCALE GENOMIC DNA]</scope>
    <source>
        <strain evidence="7 8">RmlP026</strain>
    </source>
</reference>
<reference evidence="7 8" key="2">
    <citation type="submission" date="2019-02" db="EMBL/GenBank/DDBJ databases">
        <title>'Lichenibacterium ramalinii' gen. nov. sp. nov., 'Lichenibacterium minor' gen. nov. sp. nov.</title>
        <authorList>
            <person name="Pankratov T."/>
        </authorList>
    </citation>
    <scope>NUCLEOTIDE SEQUENCE [LARGE SCALE GENOMIC DNA]</scope>
    <source>
        <strain evidence="7 8">RmlP026</strain>
    </source>
</reference>
<dbReference type="OrthoDB" id="9813056at2"/>
<proteinExistence type="inferred from homology"/>
<keyword evidence="3" id="KW-0238">DNA-binding</keyword>
<dbReference type="Pfam" id="PF03466">
    <property type="entry name" value="LysR_substrate"/>
    <property type="match status" value="1"/>
</dbReference>
<dbReference type="CDD" id="cd08422">
    <property type="entry name" value="PBP2_CrgA_like"/>
    <property type="match status" value="1"/>
</dbReference>
<evidence type="ECO:0000313" key="8">
    <source>
        <dbReference type="Proteomes" id="UP000290759"/>
    </source>
</evidence>
<dbReference type="InterPro" id="IPR000847">
    <property type="entry name" value="LysR_HTH_N"/>
</dbReference>
<dbReference type="GO" id="GO:0003700">
    <property type="term" value="F:DNA-binding transcription factor activity"/>
    <property type="evidence" value="ECO:0007669"/>
    <property type="project" value="InterPro"/>
</dbReference>
<evidence type="ECO:0000256" key="2">
    <source>
        <dbReference type="ARBA" id="ARBA00023015"/>
    </source>
</evidence>
<dbReference type="InterPro" id="IPR058163">
    <property type="entry name" value="LysR-type_TF_proteobact-type"/>
</dbReference>
<name>A0A4V1RU35_9HYPH</name>
<keyword evidence="4" id="KW-0804">Transcription</keyword>
<dbReference type="Pfam" id="PF00126">
    <property type="entry name" value="HTH_1"/>
    <property type="match status" value="1"/>
</dbReference>
<dbReference type="InterPro" id="IPR036388">
    <property type="entry name" value="WH-like_DNA-bd_sf"/>
</dbReference>
<accession>A0A4V1RU35</accession>
<organism evidence="7 8">
    <name type="scientific">Lichenibacterium minor</name>
    <dbReference type="NCBI Taxonomy" id="2316528"/>
    <lineage>
        <taxon>Bacteria</taxon>
        <taxon>Pseudomonadati</taxon>
        <taxon>Pseudomonadota</taxon>
        <taxon>Alphaproteobacteria</taxon>
        <taxon>Hyphomicrobiales</taxon>
        <taxon>Lichenihabitantaceae</taxon>
        <taxon>Lichenibacterium</taxon>
    </lineage>
</organism>
<evidence type="ECO:0000256" key="1">
    <source>
        <dbReference type="ARBA" id="ARBA00009437"/>
    </source>
</evidence>
<comment type="similarity">
    <text evidence="1">Belongs to the LysR transcriptional regulatory family.</text>
</comment>
<comment type="caution">
    <text evidence="7">The sequence shown here is derived from an EMBL/GenBank/DDBJ whole genome shotgun (WGS) entry which is preliminary data.</text>
</comment>
<dbReference type="Gene3D" id="3.40.190.290">
    <property type="match status" value="1"/>
</dbReference>
<dbReference type="AlphaFoldDB" id="A0A4V1RU35"/>
<feature type="domain" description="HTH lysR-type" evidence="6">
    <location>
        <begin position="16"/>
        <end position="65"/>
    </location>
</feature>
<evidence type="ECO:0000256" key="3">
    <source>
        <dbReference type="ARBA" id="ARBA00023125"/>
    </source>
</evidence>
<dbReference type="FunFam" id="1.10.10.10:FF:000001">
    <property type="entry name" value="LysR family transcriptional regulator"/>
    <property type="match status" value="1"/>
</dbReference>
<dbReference type="PANTHER" id="PTHR30537">
    <property type="entry name" value="HTH-TYPE TRANSCRIPTIONAL REGULATOR"/>
    <property type="match status" value="1"/>
</dbReference>
<keyword evidence="2" id="KW-0805">Transcription regulation</keyword>
<dbReference type="EMBL" id="QYBB01000040">
    <property type="protein sequence ID" value="RYC29774.1"/>
    <property type="molecule type" value="Genomic_DNA"/>
</dbReference>
<evidence type="ECO:0000256" key="5">
    <source>
        <dbReference type="SAM" id="Coils"/>
    </source>
</evidence>
<dbReference type="RefSeq" id="WP_129229080.1">
    <property type="nucleotide sequence ID" value="NZ_QYBB01000040.1"/>
</dbReference>
<evidence type="ECO:0000256" key="4">
    <source>
        <dbReference type="ARBA" id="ARBA00023163"/>
    </source>
</evidence>
<dbReference type="SUPFAM" id="SSF46785">
    <property type="entry name" value="Winged helix' DNA-binding domain"/>
    <property type="match status" value="1"/>
</dbReference>
<evidence type="ECO:0000259" key="6">
    <source>
        <dbReference type="PROSITE" id="PS50931"/>
    </source>
</evidence>
<protein>
    <submittedName>
        <fullName evidence="7">LysR family transcriptional regulator</fullName>
    </submittedName>
</protein>
<dbReference type="PROSITE" id="PS50931">
    <property type="entry name" value="HTH_LYSR"/>
    <property type="match status" value="1"/>
</dbReference>
<dbReference type="Gene3D" id="1.10.10.10">
    <property type="entry name" value="Winged helix-like DNA-binding domain superfamily/Winged helix DNA-binding domain"/>
    <property type="match status" value="1"/>
</dbReference>
<keyword evidence="5" id="KW-0175">Coiled coil</keyword>
<dbReference type="PANTHER" id="PTHR30537:SF5">
    <property type="entry name" value="HTH-TYPE TRANSCRIPTIONAL ACTIVATOR TTDR-RELATED"/>
    <property type="match status" value="1"/>
</dbReference>
<evidence type="ECO:0000313" key="7">
    <source>
        <dbReference type="EMBL" id="RYC29774.1"/>
    </source>
</evidence>
<dbReference type="SUPFAM" id="SSF53850">
    <property type="entry name" value="Periplasmic binding protein-like II"/>
    <property type="match status" value="1"/>
</dbReference>
<gene>
    <name evidence="7" type="ORF">D3273_22180</name>
</gene>
<sequence>MSTPAGYQRLVNLLHFARVVEAGSFAEAARRAGTTTSALSKAVSRFEQQHGVRLLHRSTHALALTAEGERLLEGARDLLREAERLEARLDHAASNGHGGRIRLSAPAPLIRTCLARQVPALLRAGPHIELDLKVDDGALDLAAEGIDVSIRFGALTGQPGLITTPLGSFPWLLAATPRYVEAMGAPRNPADLERHHQIGYRDPASGQLLAWQFAEAADEAPVRVIPRPRLIVEDVGGAWQMMRQGLGLAWLPGWAGLADLREGRVVELLADRRIAEVPIHAVRLARRHTPRRVRTLLDGLAEAAREWRIVERNEAETFRGTVDHG</sequence>
<dbReference type="InterPro" id="IPR036390">
    <property type="entry name" value="WH_DNA-bd_sf"/>
</dbReference>
<feature type="coiled-coil region" evidence="5">
    <location>
        <begin position="68"/>
        <end position="95"/>
    </location>
</feature>
<dbReference type="GO" id="GO:0003677">
    <property type="term" value="F:DNA binding"/>
    <property type="evidence" value="ECO:0007669"/>
    <property type="project" value="UniProtKB-KW"/>
</dbReference>
<dbReference type="InterPro" id="IPR005119">
    <property type="entry name" value="LysR_subst-bd"/>
</dbReference>
<dbReference type="Proteomes" id="UP000290759">
    <property type="component" value="Unassembled WGS sequence"/>
</dbReference>